<dbReference type="RefSeq" id="WP_319977172.1">
    <property type="nucleotide sequence ID" value="NZ_JAXAVU010000010.1"/>
</dbReference>
<evidence type="ECO:0000256" key="1">
    <source>
        <dbReference type="SAM" id="MobiDB-lite"/>
    </source>
</evidence>
<reference evidence="2 3" key="1">
    <citation type="submission" date="2023-11" db="EMBL/GenBank/DDBJ databases">
        <title>Lentzea sokolovensis, sp. nov., Lentzea kristufkii, sp. nov., and Lentzea miocenensis, sp. nov., rare actinobacteria from Sokolov Coal Basin, Miocene lacustrine sediment, Czech Republic.</title>
        <authorList>
            <person name="Lara A."/>
            <person name="Kotroba L."/>
            <person name="Nouioui I."/>
            <person name="Neumann-Schaal M."/>
            <person name="Mast Y."/>
            <person name="Chronakova A."/>
        </authorList>
    </citation>
    <scope>NUCLEOTIDE SEQUENCE [LARGE SCALE GENOMIC DNA]</scope>
    <source>
        <strain evidence="2 3">BCCO 10_0061</strain>
    </source>
</reference>
<gene>
    <name evidence="2" type="ORF">SK854_23110</name>
</gene>
<evidence type="ECO:0000313" key="3">
    <source>
        <dbReference type="Proteomes" id="UP001285352"/>
    </source>
</evidence>
<feature type="region of interest" description="Disordered" evidence="1">
    <location>
        <begin position="79"/>
        <end position="99"/>
    </location>
</feature>
<evidence type="ECO:0000313" key="2">
    <source>
        <dbReference type="EMBL" id="MDX8145018.1"/>
    </source>
</evidence>
<feature type="compositionally biased region" description="Basic and acidic residues" evidence="1">
    <location>
        <begin position="79"/>
        <end position="98"/>
    </location>
</feature>
<sequence>MGLIHLESHFTDEKAGLLRAETYRRLRRHWQFINELILFEIEHHKRYGVNIYSASREPHFVQAASLYHPDMVERSLRHDGSGVEPGIKDPDGNWDQRPHSSRIVHVNRDTLTSWHAVLETDEIPVGQTRMVYAVNQSTADVLDKLAQAPRIGSLGLQFSRGWDESIDRKKGLFDAEWGVPEFWGEVILQGPHLHVATPFYKTPNPTMLHNQDWTTTDFEALATDAIPATAYKPRGDRGKYDAAYTHWTSKPEGSVIAARDHFRLAWRNMAANTGERTLIPALIPPGAAHVDGIYSLAVPADPRVLVSLAASMSSLISDFAVRVAPKSTIRSGTASRLPQGFTDRTRSELLLRTLRLNCVNYAYAKLWEECFDTSFRTDEWAPGSADSLSTRIGEVGPEWTPETPLRRAVDRRQAILEVDALVALSLGITADELCTIYRTQFPVLHGYDTRSTYYDGNGRLVPSAILTQWRRRGMNDGTYTDDELAEKHRGSGIAYQYVVPFIRLDRERDLRAAYAEFMRRVTSRS</sequence>
<name>A0ABU4UZQ4_9PSEU</name>
<proteinExistence type="predicted"/>
<protein>
    <recommendedName>
        <fullName evidence="4">Restriction endonuclease</fullName>
    </recommendedName>
</protein>
<organism evidence="2 3">
    <name type="scientific">Lentzea sokolovensis</name>
    <dbReference type="NCBI Taxonomy" id="3095429"/>
    <lineage>
        <taxon>Bacteria</taxon>
        <taxon>Bacillati</taxon>
        <taxon>Actinomycetota</taxon>
        <taxon>Actinomycetes</taxon>
        <taxon>Pseudonocardiales</taxon>
        <taxon>Pseudonocardiaceae</taxon>
        <taxon>Lentzea</taxon>
    </lineage>
</organism>
<evidence type="ECO:0008006" key="4">
    <source>
        <dbReference type="Google" id="ProtNLM"/>
    </source>
</evidence>
<dbReference type="EMBL" id="JAXAVU010000010">
    <property type="protein sequence ID" value="MDX8145018.1"/>
    <property type="molecule type" value="Genomic_DNA"/>
</dbReference>
<accession>A0ABU4UZQ4</accession>
<reference evidence="2 3" key="2">
    <citation type="submission" date="2023-11" db="EMBL/GenBank/DDBJ databases">
        <authorList>
            <person name="Lara A.C."/>
            <person name="Chronakova A."/>
        </authorList>
    </citation>
    <scope>NUCLEOTIDE SEQUENCE [LARGE SCALE GENOMIC DNA]</scope>
    <source>
        <strain evidence="2 3">BCCO 10_0061</strain>
    </source>
</reference>
<comment type="caution">
    <text evidence="2">The sequence shown here is derived from an EMBL/GenBank/DDBJ whole genome shotgun (WGS) entry which is preliminary data.</text>
</comment>
<keyword evidence="3" id="KW-1185">Reference proteome</keyword>
<dbReference type="Proteomes" id="UP001285352">
    <property type="component" value="Unassembled WGS sequence"/>
</dbReference>